<reference evidence="3" key="2">
    <citation type="submission" date="2020-05" db="UniProtKB">
        <authorList>
            <consortium name="EnsemblMetazoa"/>
        </authorList>
    </citation>
    <scope>IDENTIFICATION</scope>
    <source>
        <strain evidence="3">IAEA</strain>
    </source>
</reference>
<keyword evidence="1" id="KW-0862">Zinc</keyword>
<proteinExistence type="predicted"/>
<keyword evidence="1" id="KW-0863">Zinc-finger</keyword>
<dbReference type="InterPro" id="IPR036236">
    <property type="entry name" value="Znf_C2H2_sf"/>
</dbReference>
<evidence type="ECO:0000259" key="2">
    <source>
        <dbReference type="PROSITE" id="PS50157"/>
    </source>
</evidence>
<dbReference type="Pfam" id="PF13909">
    <property type="entry name" value="zf-H2C2_5"/>
    <property type="match status" value="1"/>
</dbReference>
<sequence length="118" mass="13971">MLINQKIQSDREDDEYLLSDPIAVVPVPVNDVPITTVNKRTKTTRRRRRNVQTTRQISQAVIYTCKFCRRIYAYKGSLARHVRFECQAAPYVRNSFKCNECDYATNRKDNLLLHLRRH</sequence>
<name>A0A1B0AHQ4_GLOPL</name>
<feature type="domain" description="C2H2-type" evidence="2">
    <location>
        <begin position="96"/>
        <end position="118"/>
    </location>
</feature>
<evidence type="ECO:0000313" key="3">
    <source>
        <dbReference type="EnsemblMetazoa" id="GPAI046159-PA"/>
    </source>
</evidence>
<dbReference type="SUPFAM" id="SSF57667">
    <property type="entry name" value="beta-beta-alpha zinc fingers"/>
    <property type="match status" value="1"/>
</dbReference>
<dbReference type="Pfam" id="PF00096">
    <property type="entry name" value="zf-C2H2"/>
    <property type="match status" value="1"/>
</dbReference>
<keyword evidence="1" id="KW-0479">Metal-binding</keyword>
<dbReference type="SMART" id="SM00355">
    <property type="entry name" value="ZnF_C2H2"/>
    <property type="match status" value="2"/>
</dbReference>
<dbReference type="GO" id="GO:0008270">
    <property type="term" value="F:zinc ion binding"/>
    <property type="evidence" value="ECO:0007669"/>
    <property type="project" value="UniProtKB-KW"/>
</dbReference>
<dbReference type="Proteomes" id="UP000092445">
    <property type="component" value="Unassembled WGS sequence"/>
</dbReference>
<evidence type="ECO:0000313" key="4">
    <source>
        <dbReference type="Proteomes" id="UP000092445"/>
    </source>
</evidence>
<dbReference type="VEuPathDB" id="VectorBase:GPAI046159"/>
<protein>
    <recommendedName>
        <fullName evidence="2">C2H2-type domain-containing protein</fullName>
    </recommendedName>
</protein>
<feature type="domain" description="C2H2-type" evidence="2">
    <location>
        <begin position="63"/>
        <end position="90"/>
    </location>
</feature>
<dbReference type="STRING" id="7398.A0A1B0AHQ4"/>
<evidence type="ECO:0000256" key="1">
    <source>
        <dbReference type="PROSITE-ProRule" id="PRU00042"/>
    </source>
</evidence>
<keyword evidence="4" id="KW-1185">Reference proteome</keyword>
<dbReference type="EnsemblMetazoa" id="GPAI046159-RA">
    <property type="protein sequence ID" value="GPAI046159-PA"/>
    <property type="gene ID" value="GPAI046159"/>
</dbReference>
<dbReference type="InterPro" id="IPR013087">
    <property type="entry name" value="Znf_C2H2_type"/>
</dbReference>
<organism evidence="3 4">
    <name type="scientific">Glossina pallidipes</name>
    <name type="common">Tsetse fly</name>
    <dbReference type="NCBI Taxonomy" id="7398"/>
    <lineage>
        <taxon>Eukaryota</taxon>
        <taxon>Metazoa</taxon>
        <taxon>Ecdysozoa</taxon>
        <taxon>Arthropoda</taxon>
        <taxon>Hexapoda</taxon>
        <taxon>Insecta</taxon>
        <taxon>Pterygota</taxon>
        <taxon>Neoptera</taxon>
        <taxon>Endopterygota</taxon>
        <taxon>Diptera</taxon>
        <taxon>Brachycera</taxon>
        <taxon>Muscomorpha</taxon>
        <taxon>Hippoboscoidea</taxon>
        <taxon>Glossinidae</taxon>
        <taxon>Glossina</taxon>
    </lineage>
</organism>
<accession>A0A1B0AHQ4</accession>
<reference evidence="4" key="1">
    <citation type="submission" date="2014-03" db="EMBL/GenBank/DDBJ databases">
        <authorList>
            <person name="Aksoy S."/>
            <person name="Warren W."/>
            <person name="Wilson R.K."/>
        </authorList>
    </citation>
    <scope>NUCLEOTIDE SEQUENCE [LARGE SCALE GENOMIC DNA]</scope>
    <source>
        <strain evidence="4">IAEA</strain>
    </source>
</reference>
<dbReference type="Gene3D" id="3.30.160.60">
    <property type="entry name" value="Classic Zinc Finger"/>
    <property type="match status" value="1"/>
</dbReference>
<dbReference type="AlphaFoldDB" id="A0A1B0AHQ4"/>
<dbReference type="PROSITE" id="PS50157">
    <property type="entry name" value="ZINC_FINGER_C2H2_2"/>
    <property type="match status" value="2"/>
</dbReference>